<accession>A0A0F9KEY2</accession>
<organism evidence="1">
    <name type="scientific">marine sediment metagenome</name>
    <dbReference type="NCBI Taxonomy" id="412755"/>
    <lineage>
        <taxon>unclassified sequences</taxon>
        <taxon>metagenomes</taxon>
        <taxon>ecological metagenomes</taxon>
    </lineage>
</organism>
<proteinExistence type="predicted"/>
<dbReference type="SUPFAM" id="SSF47781">
    <property type="entry name" value="RuvA domain 2-like"/>
    <property type="match status" value="1"/>
</dbReference>
<dbReference type="InterPro" id="IPR010994">
    <property type="entry name" value="RuvA_2-like"/>
</dbReference>
<protein>
    <recommendedName>
        <fullName evidence="2">ERCC4 domain-containing protein</fullName>
    </recommendedName>
</protein>
<dbReference type="Gene3D" id="1.10.150.20">
    <property type="entry name" value="5' to 3' exonuclease, C-terminal subdomain"/>
    <property type="match status" value="1"/>
</dbReference>
<evidence type="ECO:0000313" key="1">
    <source>
        <dbReference type="EMBL" id="KKM20698.1"/>
    </source>
</evidence>
<name>A0A0F9KEY2_9ZZZZ</name>
<sequence>MLEIDVNEPKEAAQLISTTDIPYMVSSLNVDRWADYRWKDSAGRWTNVERKTWSEILANVDAVEDQLRRHMHNQPDARLIFILEGFVDVDSKGTYPLKQRKNVWVRSGYRSGTRISRVYSWLYNASSYLEVFQTGNFGLTMQFIAQAYKQDQKTPDQHKTFNRYYKKATFSPNPQVSQLIGLMSGLGEVRAESLIAKFTTVWNVLSAQPEELMQVHGIGEKMATTMLQRIGRRDV</sequence>
<dbReference type="Pfam" id="PF14520">
    <property type="entry name" value="HHH_5"/>
    <property type="match status" value="1"/>
</dbReference>
<dbReference type="AlphaFoldDB" id="A0A0F9KEY2"/>
<gene>
    <name evidence="1" type="ORF">LCGC14_1642820</name>
</gene>
<evidence type="ECO:0008006" key="2">
    <source>
        <dbReference type="Google" id="ProtNLM"/>
    </source>
</evidence>
<reference evidence="1" key="1">
    <citation type="journal article" date="2015" name="Nature">
        <title>Complex archaea that bridge the gap between prokaryotes and eukaryotes.</title>
        <authorList>
            <person name="Spang A."/>
            <person name="Saw J.H."/>
            <person name="Jorgensen S.L."/>
            <person name="Zaremba-Niedzwiedzka K."/>
            <person name="Martijn J."/>
            <person name="Lind A.E."/>
            <person name="van Eijk R."/>
            <person name="Schleper C."/>
            <person name="Guy L."/>
            <person name="Ettema T.J."/>
        </authorList>
    </citation>
    <scope>NUCLEOTIDE SEQUENCE</scope>
</reference>
<comment type="caution">
    <text evidence="1">The sequence shown here is derived from an EMBL/GenBank/DDBJ whole genome shotgun (WGS) entry which is preliminary data.</text>
</comment>
<dbReference type="EMBL" id="LAZR01013711">
    <property type="protein sequence ID" value="KKM20698.1"/>
    <property type="molecule type" value="Genomic_DNA"/>
</dbReference>